<dbReference type="InterPro" id="IPR025423">
    <property type="entry name" value="TMEM205-like"/>
</dbReference>
<gene>
    <name evidence="7" type="ORF">LIPSTDRAFT_70122</name>
</gene>
<dbReference type="OrthoDB" id="1641132at2759"/>
<feature type="transmembrane region" description="Helical" evidence="5">
    <location>
        <begin position="139"/>
        <end position="163"/>
    </location>
</feature>
<reference evidence="7 8" key="1">
    <citation type="journal article" date="2016" name="Proc. Natl. Acad. Sci. U.S.A.">
        <title>Comparative genomics of biotechnologically important yeasts.</title>
        <authorList>
            <person name="Riley R."/>
            <person name="Haridas S."/>
            <person name="Wolfe K.H."/>
            <person name="Lopes M.R."/>
            <person name="Hittinger C.T."/>
            <person name="Goeker M."/>
            <person name="Salamov A.A."/>
            <person name="Wisecaver J.H."/>
            <person name="Long T.M."/>
            <person name="Calvey C.H."/>
            <person name="Aerts A.L."/>
            <person name="Barry K.W."/>
            <person name="Choi C."/>
            <person name="Clum A."/>
            <person name="Coughlan A.Y."/>
            <person name="Deshpande S."/>
            <person name="Douglass A.P."/>
            <person name="Hanson S.J."/>
            <person name="Klenk H.-P."/>
            <person name="LaButti K.M."/>
            <person name="Lapidus A."/>
            <person name="Lindquist E.A."/>
            <person name="Lipzen A.M."/>
            <person name="Meier-Kolthoff J.P."/>
            <person name="Ohm R.A."/>
            <person name="Otillar R.P."/>
            <person name="Pangilinan J.L."/>
            <person name="Peng Y."/>
            <person name="Rokas A."/>
            <person name="Rosa C.A."/>
            <person name="Scheuner C."/>
            <person name="Sibirny A.A."/>
            <person name="Slot J.C."/>
            <person name="Stielow J.B."/>
            <person name="Sun H."/>
            <person name="Kurtzman C.P."/>
            <person name="Blackwell M."/>
            <person name="Grigoriev I.V."/>
            <person name="Jeffries T.W."/>
        </authorList>
    </citation>
    <scope>NUCLEOTIDE SEQUENCE [LARGE SCALE GENOMIC DNA]</scope>
    <source>
        <strain evidence="7 8">NRRL Y-11557</strain>
    </source>
</reference>
<dbReference type="Pfam" id="PF13664">
    <property type="entry name" value="DUF4149"/>
    <property type="match status" value="1"/>
</dbReference>
<feature type="transmembrane region" description="Helical" evidence="5">
    <location>
        <begin position="52"/>
        <end position="75"/>
    </location>
</feature>
<dbReference type="EMBL" id="KV454292">
    <property type="protein sequence ID" value="ODQ74479.1"/>
    <property type="molecule type" value="Genomic_DNA"/>
</dbReference>
<feature type="transmembrane region" description="Helical" evidence="5">
    <location>
        <begin position="15"/>
        <end position="40"/>
    </location>
</feature>
<proteinExistence type="predicted"/>
<keyword evidence="3 5" id="KW-1133">Transmembrane helix</keyword>
<protein>
    <recommendedName>
        <fullName evidence="6">TMEM205-like domain-containing protein</fullName>
    </recommendedName>
</protein>
<evidence type="ECO:0000256" key="5">
    <source>
        <dbReference type="SAM" id="Phobius"/>
    </source>
</evidence>
<dbReference type="InterPro" id="IPR053009">
    <property type="entry name" value="Xanthocillin_Biosynth-Assoc"/>
</dbReference>
<evidence type="ECO:0000256" key="3">
    <source>
        <dbReference type="ARBA" id="ARBA00022989"/>
    </source>
</evidence>
<feature type="domain" description="TMEM205-like" evidence="6">
    <location>
        <begin position="17"/>
        <end position="111"/>
    </location>
</feature>
<comment type="subcellular location">
    <subcellularLocation>
        <location evidence="1">Membrane</location>
    </subcellularLocation>
</comment>
<evidence type="ECO:0000313" key="7">
    <source>
        <dbReference type="EMBL" id="ODQ74479.1"/>
    </source>
</evidence>
<dbReference type="AlphaFoldDB" id="A0A1E3Q9V7"/>
<evidence type="ECO:0000256" key="2">
    <source>
        <dbReference type="ARBA" id="ARBA00022692"/>
    </source>
</evidence>
<dbReference type="PANTHER" id="PTHR23241">
    <property type="entry name" value="LATE EMBRYOGENESIS ABUNDANT PLANTS LEA-RELATED"/>
    <property type="match status" value="1"/>
</dbReference>
<organism evidence="7 8">
    <name type="scientific">Lipomyces starkeyi NRRL Y-11557</name>
    <dbReference type="NCBI Taxonomy" id="675824"/>
    <lineage>
        <taxon>Eukaryota</taxon>
        <taxon>Fungi</taxon>
        <taxon>Dikarya</taxon>
        <taxon>Ascomycota</taxon>
        <taxon>Saccharomycotina</taxon>
        <taxon>Lipomycetes</taxon>
        <taxon>Lipomycetales</taxon>
        <taxon>Lipomycetaceae</taxon>
        <taxon>Lipomyces</taxon>
    </lineage>
</organism>
<evidence type="ECO:0000256" key="4">
    <source>
        <dbReference type="ARBA" id="ARBA00023136"/>
    </source>
</evidence>
<evidence type="ECO:0000259" key="6">
    <source>
        <dbReference type="Pfam" id="PF13664"/>
    </source>
</evidence>
<dbReference type="GO" id="GO:0016020">
    <property type="term" value="C:membrane"/>
    <property type="evidence" value="ECO:0007669"/>
    <property type="project" value="UniProtKB-SubCell"/>
</dbReference>
<sequence length="173" mass="19052">MPLLSALSTTAPYHLFAYSILFGSTVYQSFFVGITAYRALPRQHFSALQLKIFPPYFAMQTVVPGFLLLTAPFSIASDKLSLSSLVIAGATGLVNLMYIGPRTVKLMNLRKAQETKEGKKSYEDDVSEDMKKLNKEFGIVHGISTIVNLGTLFVTAFYGVILAEAIVKGFERL</sequence>
<dbReference type="Proteomes" id="UP000094385">
    <property type="component" value="Unassembled WGS sequence"/>
</dbReference>
<keyword evidence="2 5" id="KW-0812">Transmembrane</keyword>
<keyword evidence="4 5" id="KW-0472">Membrane</keyword>
<name>A0A1E3Q9V7_LIPST</name>
<evidence type="ECO:0000313" key="8">
    <source>
        <dbReference type="Proteomes" id="UP000094385"/>
    </source>
</evidence>
<accession>A0A1E3Q9V7</accession>
<feature type="transmembrane region" description="Helical" evidence="5">
    <location>
        <begin position="81"/>
        <end position="100"/>
    </location>
</feature>
<dbReference type="PANTHER" id="PTHR23241:SF102">
    <property type="entry name" value="LD23009P"/>
    <property type="match status" value="1"/>
</dbReference>
<evidence type="ECO:0000256" key="1">
    <source>
        <dbReference type="ARBA" id="ARBA00004370"/>
    </source>
</evidence>
<keyword evidence="8" id="KW-1185">Reference proteome</keyword>